<reference evidence="8 9" key="1">
    <citation type="submission" date="2017-08" db="EMBL/GenBank/DDBJ databases">
        <title>Infants hospitalized years apart are colonized by the same room-sourced microbial strains.</title>
        <authorList>
            <person name="Brooks B."/>
            <person name="Olm M.R."/>
            <person name="Firek B.A."/>
            <person name="Baker R."/>
            <person name="Thomas B.C."/>
            <person name="Morowitz M.J."/>
            <person name="Banfield J.F."/>
        </authorList>
    </citation>
    <scope>NUCLEOTIDE SEQUENCE [LARGE SCALE GENOMIC DNA]</scope>
    <source>
        <strain evidence="8">S2_018_000_R2_104</strain>
    </source>
</reference>
<keyword evidence="1 7" id="KW-1003">Cell membrane</keyword>
<dbReference type="HAMAP" id="MF_02065">
    <property type="entry name" value="MltG"/>
    <property type="match status" value="1"/>
</dbReference>
<evidence type="ECO:0000256" key="7">
    <source>
        <dbReference type="HAMAP-Rule" id="MF_02065"/>
    </source>
</evidence>
<dbReference type="EC" id="4.2.2.29" evidence="7"/>
<dbReference type="PANTHER" id="PTHR30518:SF2">
    <property type="entry name" value="ENDOLYTIC MUREIN TRANSGLYCOSYLASE"/>
    <property type="match status" value="1"/>
</dbReference>
<evidence type="ECO:0000256" key="5">
    <source>
        <dbReference type="ARBA" id="ARBA00023239"/>
    </source>
</evidence>
<keyword evidence="6 7" id="KW-0961">Cell wall biogenesis/degradation</keyword>
<gene>
    <name evidence="7 8" type="primary">mltG</name>
    <name evidence="8" type="ORF">DI626_04595</name>
</gene>
<dbReference type="GO" id="GO:0009252">
    <property type="term" value="P:peptidoglycan biosynthetic process"/>
    <property type="evidence" value="ECO:0007669"/>
    <property type="project" value="UniProtKB-UniRule"/>
</dbReference>
<comment type="similarity">
    <text evidence="7">Belongs to the transglycosylase MltG family.</text>
</comment>
<protein>
    <recommendedName>
        <fullName evidence="7">Endolytic murein transglycosylase</fullName>
        <ecNumber evidence="7">4.2.2.29</ecNumber>
    </recommendedName>
    <alternativeName>
        <fullName evidence="7">Peptidoglycan lytic transglycosylase</fullName>
    </alternativeName>
    <alternativeName>
        <fullName evidence="7">Peptidoglycan polymerization terminase</fullName>
    </alternativeName>
</protein>
<keyword evidence="4 7" id="KW-0472">Membrane</keyword>
<evidence type="ECO:0000256" key="2">
    <source>
        <dbReference type="ARBA" id="ARBA00022692"/>
    </source>
</evidence>
<dbReference type="InterPro" id="IPR003770">
    <property type="entry name" value="MLTG-like"/>
</dbReference>
<dbReference type="GO" id="GO:0071555">
    <property type="term" value="P:cell wall organization"/>
    <property type="evidence" value="ECO:0007669"/>
    <property type="project" value="UniProtKB-KW"/>
</dbReference>
<comment type="caution">
    <text evidence="8">The sequence shown here is derived from an EMBL/GenBank/DDBJ whole genome shotgun (WGS) entry which is preliminary data.</text>
</comment>
<name>A0A2W5A1G2_9BACT</name>
<dbReference type="GO" id="GO:0005886">
    <property type="term" value="C:plasma membrane"/>
    <property type="evidence" value="ECO:0007669"/>
    <property type="project" value="UniProtKB-UniRule"/>
</dbReference>
<dbReference type="NCBIfam" id="TIGR00247">
    <property type="entry name" value="endolytic transglycosylase MltG"/>
    <property type="match status" value="1"/>
</dbReference>
<dbReference type="Gene3D" id="3.30.160.60">
    <property type="entry name" value="Classic Zinc Finger"/>
    <property type="match status" value="1"/>
</dbReference>
<dbReference type="Pfam" id="PF02618">
    <property type="entry name" value="YceG"/>
    <property type="match status" value="1"/>
</dbReference>
<dbReference type="CDD" id="cd08010">
    <property type="entry name" value="MltG_like"/>
    <property type="match status" value="1"/>
</dbReference>
<keyword evidence="5 7" id="KW-0456">Lyase</keyword>
<keyword evidence="2 7" id="KW-0812">Transmembrane</keyword>
<evidence type="ECO:0000313" key="9">
    <source>
        <dbReference type="Proteomes" id="UP000249557"/>
    </source>
</evidence>
<dbReference type="Proteomes" id="UP000249557">
    <property type="component" value="Unassembled WGS sequence"/>
</dbReference>
<dbReference type="AlphaFoldDB" id="A0A2W5A1G2"/>
<comment type="catalytic activity">
    <reaction evidence="7">
        <text>a peptidoglycan chain = a peptidoglycan chain with N-acetyl-1,6-anhydromuramyl-[peptide] at the reducing end + a peptidoglycan chain with N-acetylglucosamine at the non-reducing end.</text>
        <dbReference type="EC" id="4.2.2.29"/>
    </reaction>
</comment>
<evidence type="ECO:0000256" key="6">
    <source>
        <dbReference type="ARBA" id="ARBA00023316"/>
    </source>
</evidence>
<keyword evidence="3 7" id="KW-1133">Transmembrane helix</keyword>
<comment type="function">
    <text evidence="7">Functions as a peptidoglycan terminase that cleaves nascent peptidoglycan strands endolytically to terminate their elongation.</text>
</comment>
<dbReference type="EMBL" id="QFNK01000069">
    <property type="protein sequence ID" value="PZO87197.1"/>
    <property type="molecule type" value="Genomic_DNA"/>
</dbReference>
<sequence>MKKLLLAVFSIGFVIALCAGIWLAMAINNASAPGPLTAEKMILIERGKGVSAIADKLAQEGVISSALIFKIVTKLDTDQRPLKAGEYQFLPAVSMTETVKMMRDGRIYDRKITFPEGVTSWQVVEALKKQADMSGEIPEIPPEGTLLPDTYHYINQEDRAGILTKMKEAMDKTLAELWEGRTQNLPVSTPQEALILASIVEKETGVADERKRVAGVFVNRLRTGMPLQTDPTVIYGMTMGKIQTDGQGPIGRRLLTKDLATDTPYNTYLNVGLPPGPIANPGRASIEAALHPEEHDFYYFVADGKGGHVFARTLAEHNRNVASWRKIRNAQ</sequence>
<dbReference type="PANTHER" id="PTHR30518">
    <property type="entry name" value="ENDOLYTIC MUREIN TRANSGLYCOSYLASE"/>
    <property type="match status" value="1"/>
</dbReference>
<dbReference type="GO" id="GO:0008932">
    <property type="term" value="F:lytic endotransglycosylase activity"/>
    <property type="evidence" value="ECO:0007669"/>
    <property type="project" value="UniProtKB-UniRule"/>
</dbReference>
<evidence type="ECO:0000256" key="4">
    <source>
        <dbReference type="ARBA" id="ARBA00023136"/>
    </source>
</evidence>
<feature type="site" description="Important for catalytic activity" evidence="7">
    <location>
        <position position="203"/>
    </location>
</feature>
<proteinExistence type="inferred from homology"/>
<dbReference type="Gene3D" id="3.30.1490.480">
    <property type="entry name" value="Endolytic murein transglycosylase"/>
    <property type="match status" value="1"/>
</dbReference>
<accession>A0A2W5A1G2</accession>
<organism evidence="8 9">
    <name type="scientific">Micavibrio aeruginosavorus</name>
    <dbReference type="NCBI Taxonomy" id="349221"/>
    <lineage>
        <taxon>Bacteria</taxon>
        <taxon>Pseudomonadati</taxon>
        <taxon>Bdellovibrionota</taxon>
        <taxon>Bdellovibrionia</taxon>
        <taxon>Bdellovibrionales</taxon>
        <taxon>Pseudobdellovibrionaceae</taxon>
        <taxon>Micavibrio</taxon>
    </lineage>
</organism>
<evidence type="ECO:0000256" key="3">
    <source>
        <dbReference type="ARBA" id="ARBA00022989"/>
    </source>
</evidence>
<evidence type="ECO:0000313" key="8">
    <source>
        <dbReference type="EMBL" id="PZO87197.1"/>
    </source>
</evidence>
<evidence type="ECO:0000256" key="1">
    <source>
        <dbReference type="ARBA" id="ARBA00022475"/>
    </source>
</evidence>